<dbReference type="PANTHER" id="PTHR45754">
    <property type="entry name" value="METHYLENETETRAHYDROFOLATE REDUCTASE"/>
    <property type="match status" value="1"/>
</dbReference>
<keyword evidence="6 9" id="KW-0560">Oxidoreductase</keyword>
<evidence type="ECO:0000256" key="2">
    <source>
        <dbReference type="ARBA" id="ARBA00004777"/>
    </source>
</evidence>
<evidence type="ECO:0000256" key="5">
    <source>
        <dbReference type="ARBA" id="ARBA00022827"/>
    </source>
</evidence>
<dbReference type="Pfam" id="PF02219">
    <property type="entry name" value="MTHFR"/>
    <property type="match status" value="1"/>
</dbReference>
<reference evidence="10" key="1">
    <citation type="submission" date="2022-08" db="EMBL/GenBank/DDBJ databases">
        <title>Chelativorans sichuanense sp. nov., a paraffin oil-degrading bacterium isolated from a mixture of oil-based drill cuttings and paddy soil.</title>
        <authorList>
            <person name="Yu J."/>
            <person name="Liu H."/>
            <person name="Chen Q."/>
        </authorList>
    </citation>
    <scope>NUCLEOTIDE SEQUENCE</scope>
    <source>
        <strain evidence="10">SCAU 2101</strain>
    </source>
</reference>
<dbReference type="Gene3D" id="3.20.20.220">
    <property type="match status" value="1"/>
</dbReference>
<comment type="pathway">
    <text evidence="7">Amino-acid biosynthesis; L-methionine biosynthesis via de novo pathway.</text>
</comment>
<evidence type="ECO:0000313" key="11">
    <source>
        <dbReference type="Proteomes" id="UP001149009"/>
    </source>
</evidence>
<dbReference type="RefSeq" id="WP_261516267.1">
    <property type="nucleotide sequence ID" value="NZ_JAODNV010000014.1"/>
</dbReference>
<name>A0A9X2X9D2_9HYPH</name>
<evidence type="ECO:0000256" key="8">
    <source>
        <dbReference type="ARBA" id="ARBA00048628"/>
    </source>
</evidence>
<sequence length="292" mass="31537">MLTAQKHDDRERAALADLLRTYSVEITAHDEKALKAVESTLAPGTEVFIANLPDERAEVLVAAALRVRRAGLEPVPHIVARNLKSRDDLDGMLASLVRDAGVSTALILGGDRDRKAGNFENALQIIETGLLEAHGIRRIAIGCYPEGHPRIPDEVLWQALRAKLDAAARVGLETVLVSQFLFDPQPLIEFARALRREGIEAPLRVGVAGPADRTKLIRYALRCGVGASLRVLRERGSLARNVLAGETPDTLLGAAAVAQKEEPELGMAGVHFFTFGDPAGSARWAEEARSAE</sequence>
<protein>
    <recommendedName>
        <fullName evidence="9">Methylenetetrahydrofolate reductase</fullName>
    </recommendedName>
</protein>
<accession>A0A9X2X9D2</accession>
<dbReference type="InterPro" id="IPR003171">
    <property type="entry name" value="Mehydrof_redctse-like"/>
</dbReference>
<dbReference type="EMBL" id="JAODNV010000014">
    <property type="protein sequence ID" value="MCT8991345.1"/>
    <property type="molecule type" value="Genomic_DNA"/>
</dbReference>
<dbReference type="AlphaFoldDB" id="A0A9X2X9D2"/>
<evidence type="ECO:0000256" key="9">
    <source>
        <dbReference type="RuleBase" id="RU003862"/>
    </source>
</evidence>
<keyword evidence="4 9" id="KW-0285">Flavoprotein</keyword>
<dbReference type="GO" id="GO:0005829">
    <property type="term" value="C:cytosol"/>
    <property type="evidence" value="ECO:0007669"/>
    <property type="project" value="TreeGrafter"/>
</dbReference>
<proteinExistence type="inferred from homology"/>
<evidence type="ECO:0000256" key="4">
    <source>
        <dbReference type="ARBA" id="ARBA00022630"/>
    </source>
</evidence>
<dbReference type="InterPro" id="IPR029041">
    <property type="entry name" value="FAD-linked_oxidoreductase-like"/>
</dbReference>
<evidence type="ECO:0000256" key="1">
    <source>
        <dbReference type="ARBA" id="ARBA00001974"/>
    </source>
</evidence>
<evidence type="ECO:0000256" key="3">
    <source>
        <dbReference type="ARBA" id="ARBA00006743"/>
    </source>
</evidence>
<dbReference type="PANTHER" id="PTHR45754:SF3">
    <property type="entry name" value="METHYLENETETRAHYDROFOLATE REDUCTASE (NADPH)"/>
    <property type="match status" value="1"/>
</dbReference>
<dbReference type="SUPFAM" id="SSF51730">
    <property type="entry name" value="FAD-linked oxidoreductase"/>
    <property type="match status" value="1"/>
</dbReference>
<keyword evidence="5 9" id="KW-0274">FAD</keyword>
<gene>
    <name evidence="10" type="ORF">NYR54_13760</name>
</gene>
<comment type="cofactor">
    <cofactor evidence="1 9">
        <name>FAD</name>
        <dbReference type="ChEBI" id="CHEBI:57692"/>
    </cofactor>
</comment>
<comment type="similarity">
    <text evidence="3 9">Belongs to the methylenetetrahydrofolate reductase family.</text>
</comment>
<evidence type="ECO:0000313" key="10">
    <source>
        <dbReference type="EMBL" id="MCT8991345.1"/>
    </source>
</evidence>
<comment type="pathway">
    <text evidence="2 9">One-carbon metabolism; tetrahydrofolate interconversion.</text>
</comment>
<organism evidence="10 11">
    <name type="scientific">Chelativorans petroleitrophicus</name>
    <dbReference type="NCBI Taxonomy" id="2975484"/>
    <lineage>
        <taxon>Bacteria</taxon>
        <taxon>Pseudomonadati</taxon>
        <taxon>Pseudomonadota</taxon>
        <taxon>Alphaproteobacteria</taxon>
        <taxon>Hyphomicrobiales</taxon>
        <taxon>Phyllobacteriaceae</taxon>
        <taxon>Chelativorans</taxon>
    </lineage>
</organism>
<dbReference type="Proteomes" id="UP001149009">
    <property type="component" value="Unassembled WGS sequence"/>
</dbReference>
<dbReference type="GO" id="GO:0035999">
    <property type="term" value="P:tetrahydrofolate interconversion"/>
    <property type="evidence" value="ECO:0007669"/>
    <property type="project" value="TreeGrafter"/>
</dbReference>
<evidence type="ECO:0000256" key="7">
    <source>
        <dbReference type="ARBA" id="ARBA00034478"/>
    </source>
</evidence>
<comment type="caution">
    <text evidence="10">The sequence shown here is derived from an EMBL/GenBank/DDBJ whole genome shotgun (WGS) entry which is preliminary data.</text>
</comment>
<comment type="catalytic activity">
    <reaction evidence="8">
        <text>(6S)-5-methyl-5,6,7,8-tetrahydrofolate + NAD(+) = (6R)-5,10-methylene-5,6,7,8-tetrahydrofolate + NADH + H(+)</text>
        <dbReference type="Rhea" id="RHEA:19821"/>
        <dbReference type="ChEBI" id="CHEBI:15378"/>
        <dbReference type="ChEBI" id="CHEBI:15636"/>
        <dbReference type="ChEBI" id="CHEBI:18608"/>
        <dbReference type="ChEBI" id="CHEBI:57540"/>
        <dbReference type="ChEBI" id="CHEBI:57945"/>
        <dbReference type="EC" id="1.5.1.54"/>
    </reaction>
    <physiologicalReaction direction="right-to-left" evidence="8">
        <dbReference type="Rhea" id="RHEA:19823"/>
    </physiologicalReaction>
</comment>
<keyword evidence="11" id="KW-1185">Reference proteome</keyword>
<evidence type="ECO:0000256" key="6">
    <source>
        <dbReference type="ARBA" id="ARBA00023002"/>
    </source>
</evidence>
<dbReference type="GO" id="GO:0071949">
    <property type="term" value="F:FAD binding"/>
    <property type="evidence" value="ECO:0007669"/>
    <property type="project" value="TreeGrafter"/>
</dbReference>
<dbReference type="GO" id="GO:0009086">
    <property type="term" value="P:methionine biosynthetic process"/>
    <property type="evidence" value="ECO:0007669"/>
    <property type="project" value="TreeGrafter"/>
</dbReference>
<dbReference type="GO" id="GO:0106312">
    <property type="term" value="F:methylenetetrahydrofolate reductase (NADH) activity"/>
    <property type="evidence" value="ECO:0007669"/>
    <property type="project" value="UniProtKB-EC"/>
</dbReference>